<sequence length="176" mass="19470">MADQPRMLDHILAVYDYMDEHSIDKNGDPIYEGKTTEIIRVLGLSNNYYTPIFRYLTGGNYVTQIRRGGGGATSIYQLNGRPDPDDFDELLTKTGAQNTKASKALQSVAAMRQEVSRLAGIVEQHTKILVTLQAGLISLNNQSNGVGNDLLKQFTPVVPQQEADDFDFKDLTDGDD</sequence>
<dbReference type="EMBL" id="DF820483">
    <property type="protein sequence ID" value="GAK61768.1"/>
    <property type="molecule type" value="Genomic_DNA"/>
</dbReference>
<accession>A0A081CB13</accession>
<evidence type="ECO:0000313" key="1">
    <source>
        <dbReference type="EMBL" id="GAK61768.1"/>
    </source>
</evidence>
<gene>
    <name evidence="1" type="ORF">U27_02597</name>
</gene>
<dbReference type="STRING" id="1499967.U27_02597"/>
<reference evidence="1" key="1">
    <citation type="journal article" date="2015" name="PeerJ">
        <title>First genomic representation of candidate bacterial phylum KSB3 points to enhanced environmental sensing as a trigger of wastewater bulking.</title>
        <authorList>
            <person name="Sekiguchi Y."/>
            <person name="Ohashi A."/>
            <person name="Parks D.H."/>
            <person name="Yamauchi T."/>
            <person name="Tyson G.W."/>
            <person name="Hugenholtz P."/>
        </authorList>
    </citation>
    <scope>NUCLEOTIDE SEQUENCE [LARGE SCALE GENOMIC DNA]</scope>
</reference>
<keyword evidence="2" id="KW-1185">Reference proteome</keyword>
<name>A0A081CB13_VECG1</name>
<evidence type="ECO:0000313" key="2">
    <source>
        <dbReference type="Proteomes" id="UP000030661"/>
    </source>
</evidence>
<protein>
    <submittedName>
        <fullName evidence="1">Uncharacterized protein</fullName>
    </submittedName>
</protein>
<proteinExistence type="predicted"/>
<organism evidence="1">
    <name type="scientific">Vecturithrix granuli</name>
    <dbReference type="NCBI Taxonomy" id="1499967"/>
    <lineage>
        <taxon>Bacteria</taxon>
        <taxon>Candidatus Moduliflexota</taxon>
        <taxon>Candidatus Vecturitrichia</taxon>
        <taxon>Candidatus Vecturitrichales</taxon>
        <taxon>Candidatus Vecturitrichaceae</taxon>
        <taxon>Candidatus Vecturithrix</taxon>
    </lineage>
</organism>
<dbReference type="Proteomes" id="UP000030661">
    <property type="component" value="Unassembled WGS sequence"/>
</dbReference>
<dbReference type="HOGENOM" id="CLU_1522286_0_0_0"/>
<dbReference type="AlphaFoldDB" id="A0A081CB13"/>